<sequence length="107" mass="12295">MAFTVKSSSYYSSENAEKLLGNESTYIVGLQIETQYEYKDDKRTDKVIGYQIWIATDTHNPFKVKFLPDDKPDLSEFNIGEKISFDKLEAIQIKSNAYFRATGIHKA</sequence>
<organism evidence="1 2">
    <name type="scientific">Streptococcus mitis</name>
    <dbReference type="NCBI Taxonomy" id="28037"/>
    <lineage>
        <taxon>Bacteria</taxon>
        <taxon>Bacillati</taxon>
        <taxon>Bacillota</taxon>
        <taxon>Bacilli</taxon>
        <taxon>Lactobacillales</taxon>
        <taxon>Streptococcaceae</taxon>
        <taxon>Streptococcus</taxon>
        <taxon>Streptococcus mitis group</taxon>
    </lineage>
</organism>
<comment type="caution">
    <text evidence="1">The sequence shown here is derived from an EMBL/GenBank/DDBJ whole genome shotgun (WGS) entry which is preliminary data.</text>
</comment>
<dbReference type="AlphaFoldDB" id="A0A081Q6Y7"/>
<reference evidence="1 2" key="1">
    <citation type="submission" date="2014-05" db="EMBL/GenBank/DDBJ databases">
        <authorList>
            <person name="Daugherty S.C."/>
            <person name="Tallon L.J."/>
            <person name="Sadzewicz L."/>
            <person name="Kilian M."/>
            <person name="Tettelin H."/>
        </authorList>
    </citation>
    <scope>NUCLEOTIDE SEQUENCE [LARGE SCALE GENOMIC DNA]</scope>
    <source>
        <strain evidence="1 2">SK629</strain>
    </source>
</reference>
<accession>A0A081Q6Y7</accession>
<dbReference type="OrthoDB" id="2223020at2"/>
<dbReference type="RefSeq" id="WP_042900126.1">
    <property type="nucleotide sequence ID" value="NZ_JPFU01000002.1"/>
</dbReference>
<dbReference type="EMBL" id="JPFU01000002">
    <property type="protein sequence ID" value="KEQ38710.1"/>
    <property type="molecule type" value="Genomic_DNA"/>
</dbReference>
<dbReference type="Proteomes" id="UP000028090">
    <property type="component" value="Unassembled WGS sequence"/>
</dbReference>
<dbReference type="PATRIC" id="fig|28037.95.peg.105"/>
<proteinExistence type="predicted"/>
<evidence type="ECO:0008006" key="3">
    <source>
        <dbReference type="Google" id="ProtNLM"/>
    </source>
</evidence>
<name>A0A081Q6Y7_STRMT</name>
<protein>
    <recommendedName>
        <fullName evidence="3">SuB0782 undefined product 764400:764714 forward MW:11955</fullName>
    </recommendedName>
</protein>
<evidence type="ECO:0000313" key="2">
    <source>
        <dbReference type="Proteomes" id="UP000028090"/>
    </source>
</evidence>
<evidence type="ECO:0000313" key="1">
    <source>
        <dbReference type="EMBL" id="KEQ38710.1"/>
    </source>
</evidence>
<gene>
    <name evidence="1" type="ORF">SK629_0115</name>
</gene>